<feature type="domain" description="DUF8004" evidence="3">
    <location>
        <begin position="179"/>
        <end position="269"/>
    </location>
</feature>
<dbReference type="PANTHER" id="PTHR39601">
    <property type="entry name" value="CHORIOGENIN HMINOR"/>
    <property type="match status" value="1"/>
</dbReference>
<evidence type="ECO:0000256" key="1">
    <source>
        <dbReference type="SAM" id="MobiDB-lite"/>
    </source>
</evidence>
<keyword evidence="2" id="KW-0472">Membrane</keyword>
<dbReference type="AlphaFoldDB" id="A0AA39GKI4"/>
<keyword evidence="5" id="KW-1185">Reference proteome</keyword>
<feature type="compositionally biased region" description="Polar residues" evidence="1">
    <location>
        <begin position="636"/>
        <end position="653"/>
    </location>
</feature>
<feature type="compositionally biased region" description="Polar residues" evidence="1">
    <location>
        <begin position="681"/>
        <end position="690"/>
    </location>
</feature>
<sequence>MATAYMAPQGRRMGAFLDRRAIGAVKVKRWDGVSRSCGEWDCLRRDPELWFRDGNCLVHLYGKGHSKRGPSFKVPFSALIDAQCFPLIARFLSTDGHRPRTPQEMKRLERTDPSQTIDLYVAPGALANKEQTLQYHLATRNLFAWVFGLPLVGVHLGQALIGLLNSMHEFRSGLGDNVSDLMEYFERAGYLRLTGSPDHALALAHFAEHFQMRDLYVRAMAHCVGMNERLHFSSEYLYIDQSMKKLLRLLRKDMDDRMFRASDTLRNFLDDELSDTYVGLPSGPRAHLERFRSFLMGYYTKQLGYYPPRLFDSNLLRMMREDFEALYELLVDNGYDTSQPMPTIAVGGICILQLVQDFDKAHDHKPIEHPLPLLPHVQEMPSVKRMNWLPRGGRTKPDQRLLEHTALIKATNWKREFFTNELVCAYRKFEEDTILAPKKTDKQEKVSLIDARKVRWLVVYAVYQVLKNVTEEPAEVQDDMDAAYHLSISTGLLPVWEHKHELGFLIRSQTDMVRTSSLVGTRDTRPQMVEFPEPKIEIKPDIDYFALTHKDEPGQSKGGLVLMTGSAPLTRSNSLSKALSLTKRRSMMFFKSTTGVPPVPSHPYLRPVHQEIVVPGYGNGMNEVQLDEKEPVPSGSWASRSDSTASKTPSNVESVFDRTDGTDEYESEIETPSSSVKSSSPDVTYGQTDNGWDAMPAPLNVRSKRRDVVSMIIPSIPPRRGTVPRPLSAVLDLDAAGDGELSTDSSTVDLSSPSLPHSSSFLQRKATKRLSELRRRSFVPTTGSKRTSESNEDNAITFVTDEKAEWASMQSWLDGDRDRLEVSGRNGNGDSWGQYAELGGLTETK</sequence>
<evidence type="ECO:0000313" key="4">
    <source>
        <dbReference type="EMBL" id="KAK0389040.1"/>
    </source>
</evidence>
<dbReference type="PANTHER" id="PTHR39601:SF1">
    <property type="entry name" value="CHORIOGENIN HMINOR"/>
    <property type="match status" value="1"/>
</dbReference>
<evidence type="ECO:0000313" key="5">
    <source>
        <dbReference type="Proteomes" id="UP001175261"/>
    </source>
</evidence>
<dbReference type="EMBL" id="JAPDFR010000002">
    <property type="protein sequence ID" value="KAK0389040.1"/>
    <property type="molecule type" value="Genomic_DNA"/>
</dbReference>
<feature type="compositionally biased region" description="Low complexity" evidence="1">
    <location>
        <begin position="742"/>
        <end position="760"/>
    </location>
</feature>
<dbReference type="InterPro" id="IPR058317">
    <property type="entry name" value="DUF8004"/>
</dbReference>
<evidence type="ECO:0000256" key="2">
    <source>
        <dbReference type="SAM" id="Phobius"/>
    </source>
</evidence>
<dbReference type="Proteomes" id="UP001175261">
    <property type="component" value="Unassembled WGS sequence"/>
</dbReference>
<evidence type="ECO:0000259" key="3">
    <source>
        <dbReference type="Pfam" id="PF26013"/>
    </source>
</evidence>
<feature type="transmembrane region" description="Helical" evidence="2">
    <location>
        <begin position="142"/>
        <end position="164"/>
    </location>
</feature>
<accession>A0AA39GKI4</accession>
<keyword evidence="2" id="KW-0812">Transmembrane</keyword>
<protein>
    <recommendedName>
        <fullName evidence="3">DUF8004 domain-containing protein</fullName>
    </recommendedName>
</protein>
<dbReference type="Pfam" id="PF26013">
    <property type="entry name" value="DUF8004"/>
    <property type="match status" value="1"/>
</dbReference>
<comment type="caution">
    <text evidence="4">The sequence shown here is derived from an EMBL/GenBank/DDBJ whole genome shotgun (WGS) entry which is preliminary data.</text>
</comment>
<reference evidence="4" key="1">
    <citation type="submission" date="2022-10" db="EMBL/GenBank/DDBJ databases">
        <title>Determination and structural analysis of whole genome sequence of Sarocladium strictum F4-1.</title>
        <authorList>
            <person name="Hu L."/>
            <person name="Jiang Y."/>
        </authorList>
    </citation>
    <scope>NUCLEOTIDE SEQUENCE</scope>
    <source>
        <strain evidence="4">F4-1</strain>
    </source>
</reference>
<organism evidence="4 5">
    <name type="scientific">Sarocladium strictum</name>
    <name type="common">Black bundle disease fungus</name>
    <name type="synonym">Acremonium strictum</name>
    <dbReference type="NCBI Taxonomy" id="5046"/>
    <lineage>
        <taxon>Eukaryota</taxon>
        <taxon>Fungi</taxon>
        <taxon>Dikarya</taxon>
        <taxon>Ascomycota</taxon>
        <taxon>Pezizomycotina</taxon>
        <taxon>Sordariomycetes</taxon>
        <taxon>Hypocreomycetidae</taxon>
        <taxon>Hypocreales</taxon>
        <taxon>Sarocladiaceae</taxon>
        <taxon>Sarocladium</taxon>
    </lineage>
</organism>
<feature type="region of interest" description="Disordered" evidence="1">
    <location>
        <begin position="619"/>
        <end position="697"/>
    </location>
</feature>
<feature type="region of interest" description="Disordered" evidence="1">
    <location>
        <begin position="738"/>
        <end position="760"/>
    </location>
</feature>
<feature type="region of interest" description="Disordered" evidence="1">
    <location>
        <begin position="820"/>
        <end position="845"/>
    </location>
</feature>
<name>A0AA39GKI4_SARSR</name>
<proteinExistence type="predicted"/>
<gene>
    <name evidence="4" type="ORF">NLU13_2616</name>
</gene>
<keyword evidence="2" id="KW-1133">Transmembrane helix</keyword>